<dbReference type="EMBL" id="GIFC01002859">
    <property type="protein sequence ID" value="MXU84942.1"/>
    <property type="molecule type" value="Transcribed_RNA"/>
</dbReference>
<evidence type="ECO:0000256" key="2">
    <source>
        <dbReference type="SAM" id="SignalP"/>
    </source>
</evidence>
<keyword evidence="1" id="KW-1133">Transmembrane helix</keyword>
<keyword evidence="1" id="KW-0812">Transmembrane</keyword>
<protein>
    <submittedName>
        <fullName evidence="3">Putative secreted protein</fullName>
    </submittedName>
</protein>
<evidence type="ECO:0000313" key="3">
    <source>
        <dbReference type="EMBL" id="MXU84942.1"/>
    </source>
</evidence>
<reference evidence="3" key="1">
    <citation type="submission" date="2019-12" db="EMBL/GenBank/DDBJ databases">
        <title>An insight into the sialome of adult female Ixodes ricinus ticks feeding for 6 days.</title>
        <authorList>
            <person name="Perner J."/>
            <person name="Ribeiro J.M.C."/>
        </authorList>
    </citation>
    <scope>NUCLEOTIDE SEQUENCE</scope>
    <source>
        <strain evidence="3">Semi-engorged</strain>
        <tissue evidence="3">Salivary glands</tissue>
    </source>
</reference>
<feature type="transmembrane region" description="Helical" evidence="1">
    <location>
        <begin position="36"/>
        <end position="59"/>
    </location>
</feature>
<keyword evidence="1" id="KW-0472">Membrane</keyword>
<sequence>MVSPQKVRWHAPRWELVLVALTICFSMSEGEMENNLVLSICHAALIIQPHVYMMLFLILYEQRSGMKLRCNECMVSSSRVLVL</sequence>
<feature type="signal peptide" evidence="2">
    <location>
        <begin position="1"/>
        <end position="30"/>
    </location>
</feature>
<evidence type="ECO:0000256" key="1">
    <source>
        <dbReference type="SAM" id="Phobius"/>
    </source>
</evidence>
<accession>A0A6B0TXW8</accession>
<keyword evidence="2" id="KW-0732">Signal</keyword>
<name>A0A6B0TXW8_IXORI</name>
<organism evidence="3">
    <name type="scientific">Ixodes ricinus</name>
    <name type="common">Common tick</name>
    <name type="synonym">Acarus ricinus</name>
    <dbReference type="NCBI Taxonomy" id="34613"/>
    <lineage>
        <taxon>Eukaryota</taxon>
        <taxon>Metazoa</taxon>
        <taxon>Ecdysozoa</taxon>
        <taxon>Arthropoda</taxon>
        <taxon>Chelicerata</taxon>
        <taxon>Arachnida</taxon>
        <taxon>Acari</taxon>
        <taxon>Parasitiformes</taxon>
        <taxon>Ixodida</taxon>
        <taxon>Ixodoidea</taxon>
        <taxon>Ixodidae</taxon>
        <taxon>Ixodinae</taxon>
        <taxon>Ixodes</taxon>
    </lineage>
</organism>
<feature type="chain" id="PRO_5025459620" evidence="2">
    <location>
        <begin position="31"/>
        <end position="83"/>
    </location>
</feature>
<proteinExistence type="predicted"/>
<dbReference type="AlphaFoldDB" id="A0A6B0TXW8"/>